<evidence type="ECO:0000259" key="2">
    <source>
        <dbReference type="Pfam" id="PF13116"/>
    </source>
</evidence>
<dbReference type="RefSeq" id="WP_184704386.1">
    <property type="nucleotide sequence ID" value="NZ_JACHKZ010000001.1"/>
</dbReference>
<feature type="domain" description="YhdP central" evidence="2">
    <location>
        <begin position="10"/>
        <end position="1386"/>
    </location>
</feature>
<feature type="compositionally biased region" description="Basic and acidic residues" evidence="1">
    <location>
        <begin position="1088"/>
        <end position="1098"/>
    </location>
</feature>
<dbReference type="Pfam" id="PF13116">
    <property type="entry name" value="YhdP"/>
    <property type="match status" value="1"/>
</dbReference>
<sequence length="1404" mass="151264">MRASRLLRPLAKLAQWALRLLLAAALLLALAVAALHWWIVPRINDFRPQVESRLSQLLGVPVRIESLQADGDNGLVPAIAARGVQLLQPDGAAGLALPEVKVALSVPSLLRLRAEQIAILAPQLVVQRTADGALHVAGIPVVASGQGDSSGAADWLFRQREVVLQGGSVVWDDQMRGLPPVTLRDVNILLRNPGLRHEWQISARPPADWGDVLELRGRMRQPIWALHDGNWKHWSGQLYAEAKQLNAAAMAPYLPPSVGLQQGLGSARLWVDVERGQIKNGTADVALRDVGMRRNFSLFEEKTASGAQPTNANSSKNNSKSADETPVLLLRSVHGRLGGKADETGFRLFTDKLAVESAQGQQWPGGSMRINHVYAQGKQPSETEASAQSLDIASLAELARLLPVPVNVRQWLVSNRPAGLIREASAHWRGDADKVEDWHVKADVAQLAFGIPATPARANAPRDEHGGLVLGARDAHFGLRGLDLVVNASAAGGEATVRFANGALYLPTVFEEPLLPITAAHTQLSWTVAGDQIQMQSEKLEFANPHAAGHARWSWHTADPEKSGAKSRFPGILQLKGALERADGTMVHRYLPLHIPPDARHYVRDAILAGQASNVQFEIKGDLWDVPFRERGQGVFRITAPVRDVRYAYVPASHLQPGEKPWPELSRLSGELVFDGPGMQVNQAKGILDGNERIRVEQATARIADFHDTMVAVNARARGPLADMLNTVRKSHIDALTDGALAQTQADGDAQLQLKLDLPVHHMEKAKVDGKVLLAGNRIQFHSDAPEVQQVSGAVQFSEHGFALQDLKGQALGGAVQFAGGMDLSKLPAGADHGPAVDVRASGIATTEGLLQAKELGPAVQLARLAQGQAAYQLRISMARGIPLVDVRSDLQGMALNLPPPLQKAPAESWPMHFASTVPESAGPAGQSPVRETIDFDLAGRAQVRYVREWGADAAAPAKVVSGAIRLGAGALALPAKGVATEIELPQLDVQAWQTALQRLGTGAAQVSTRSEGSNNDLVTNYLPDHWDVRVGALQVRGIEVQQLQVRGSRSGDRWSSEVRSSLLDGQLDYVQEKGGPGTVRARLSQLRVDKKSSDDSKAPAAEEDSHEQPRRLPALDIVVDDLRWHGHSVGRLELRASNRSQGTQSWWHLQQMVLSNDAASLQASGDWGSVQAGAVGPAAQGARRTQLDMRIDLKDTGDLLRRLGMPGVVSRGKGVLQGRIAWTGSPLSPDYNSMDGKLHVDVGQGQFLKVEPGIAKLLGVLNLQALPRRLTLDFKDIFSAGFGFDFVRGDVDIHDGLASTTNLQMKGVTAAVLLEGKANLRDETQNLHVVVIPELNTTTLSLVTTAINPIIGIGSFLAQALFKGQITQAVTQQFEVSGSWADPEVRRIQRAAAADKQTAEPSH</sequence>
<dbReference type="PANTHER" id="PTHR38690">
    <property type="entry name" value="PROTEASE-RELATED"/>
    <property type="match status" value="1"/>
</dbReference>
<feature type="region of interest" description="Disordered" evidence="1">
    <location>
        <begin position="1086"/>
        <end position="1113"/>
    </location>
</feature>
<reference evidence="3 4" key="1">
    <citation type="submission" date="2020-08" db="EMBL/GenBank/DDBJ databases">
        <title>Functional genomics of gut bacteria from endangered species of beetles.</title>
        <authorList>
            <person name="Carlos-Shanley C."/>
        </authorList>
    </citation>
    <scope>NUCLEOTIDE SEQUENCE [LARGE SCALE GENOMIC DNA]</scope>
    <source>
        <strain evidence="3 4">S00124</strain>
    </source>
</reference>
<evidence type="ECO:0000256" key="1">
    <source>
        <dbReference type="SAM" id="MobiDB-lite"/>
    </source>
</evidence>
<gene>
    <name evidence="3" type="ORF">HNP33_000230</name>
</gene>
<accession>A0ABR6RAL7</accession>
<dbReference type="PANTHER" id="PTHR38690:SF1">
    <property type="entry name" value="PROTEASE"/>
    <property type="match status" value="1"/>
</dbReference>
<comment type="caution">
    <text evidence="3">The sequence shown here is derived from an EMBL/GenBank/DDBJ whole genome shotgun (WGS) entry which is preliminary data.</text>
</comment>
<dbReference type="EMBL" id="JACHKZ010000001">
    <property type="protein sequence ID" value="MBB6576182.1"/>
    <property type="molecule type" value="Genomic_DNA"/>
</dbReference>
<evidence type="ECO:0000313" key="4">
    <source>
        <dbReference type="Proteomes" id="UP000562492"/>
    </source>
</evidence>
<dbReference type="InterPro" id="IPR011836">
    <property type="entry name" value="YhdP"/>
</dbReference>
<evidence type="ECO:0000313" key="3">
    <source>
        <dbReference type="EMBL" id="MBB6576182.1"/>
    </source>
</evidence>
<proteinExistence type="predicted"/>
<keyword evidence="4" id="KW-1185">Reference proteome</keyword>
<protein>
    <submittedName>
        <fullName evidence="3">Uncharacterized protein (TIGR02099 family)</fullName>
    </submittedName>
</protein>
<name>A0ABR6RAL7_9BURK</name>
<feature type="region of interest" description="Disordered" evidence="1">
    <location>
        <begin position="301"/>
        <end position="324"/>
    </location>
</feature>
<dbReference type="InterPro" id="IPR025263">
    <property type="entry name" value="YhdP_central"/>
</dbReference>
<organism evidence="3 4">
    <name type="scientific">Comamonas odontotermitis</name>
    <dbReference type="NCBI Taxonomy" id="379895"/>
    <lineage>
        <taxon>Bacteria</taxon>
        <taxon>Pseudomonadati</taxon>
        <taxon>Pseudomonadota</taxon>
        <taxon>Betaproteobacteria</taxon>
        <taxon>Burkholderiales</taxon>
        <taxon>Comamonadaceae</taxon>
        <taxon>Comamonas</taxon>
    </lineage>
</organism>
<feature type="compositionally biased region" description="Low complexity" evidence="1">
    <location>
        <begin position="311"/>
        <end position="320"/>
    </location>
</feature>
<dbReference type="NCBIfam" id="TIGR02099">
    <property type="entry name" value="YhdP family protein"/>
    <property type="match status" value="1"/>
</dbReference>
<dbReference type="Proteomes" id="UP000562492">
    <property type="component" value="Unassembled WGS sequence"/>
</dbReference>